<accession>A0A679HWR5</accession>
<evidence type="ECO:0000313" key="2">
    <source>
        <dbReference type="Proteomes" id="UP000463961"/>
    </source>
</evidence>
<gene>
    <name evidence="1" type="ORF">ICHIAU1_16050</name>
</gene>
<proteinExistence type="predicted"/>
<reference evidence="2" key="1">
    <citation type="submission" date="2020-01" db="EMBL/GenBank/DDBJ databases">
        <title>Phosphoaccumulans saitamaens gen. nov., sp. nov., a polyphosphate accumulating bacterium isolated from surface river water.</title>
        <authorList>
            <person name="Watanabe K."/>
            <person name="Suda W."/>
        </authorList>
    </citation>
    <scope>NUCLEOTIDE SEQUENCE [LARGE SCALE GENOMIC DNA]</scope>
    <source>
        <strain evidence="2">ICHIAU1</strain>
    </source>
</reference>
<organism evidence="1 2">
    <name type="scientific">Fluviibacter phosphoraccumulans</name>
    <dbReference type="NCBI Taxonomy" id="1751046"/>
    <lineage>
        <taxon>Bacteria</taxon>
        <taxon>Pseudomonadati</taxon>
        <taxon>Pseudomonadota</taxon>
        <taxon>Betaproteobacteria</taxon>
        <taxon>Rhodocyclales</taxon>
        <taxon>Fluviibacteraceae</taxon>
        <taxon>Fluviibacter</taxon>
    </lineage>
</organism>
<keyword evidence="2" id="KW-1185">Reference proteome</keyword>
<dbReference type="EMBL" id="AP022345">
    <property type="protein sequence ID" value="BBU69322.1"/>
    <property type="molecule type" value="Genomic_DNA"/>
</dbReference>
<dbReference type="Proteomes" id="UP000463961">
    <property type="component" value="Chromosome"/>
</dbReference>
<sequence length="91" mass="10224">MRIATLESGAFYEHSGQDSNPYLLAHETISALGIDLLLSEQFQLAQRVCLLHQVQSYLNSNTFVVTSKLLIAKSMLSFRTNFKPTVQCVFV</sequence>
<evidence type="ECO:0000313" key="1">
    <source>
        <dbReference type="EMBL" id="BBU69322.1"/>
    </source>
</evidence>
<protein>
    <submittedName>
        <fullName evidence="1">Uncharacterized protein</fullName>
    </submittedName>
</protein>
<dbReference type="AlphaFoldDB" id="A0A679HWR5"/>
<name>A0A679HWR5_9RHOO</name>